<keyword evidence="4" id="KW-0227">DNA damage</keyword>
<dbReference type="GO" id="GO:0042276">
    <property type="term" value="P:error-prone translesion synthesis"/>
    <property type="evidence" value="ECO:0007669"/>
    <property type="project" value="TreeGrafter"/>
</dbReference>
<reference evidence="13 14" key="1">
    <citation type="journal article" date="2016" name="Mol. Biol. Evol.">
        <title>Comparative Genomics of Early-Diverging Mushroom-Forming Fungi Provides Insights into the Origins of Lignocellulose Decay Capabilities.</title>
        <authorList>
            <person name="Nagy L.G."/>
            <person name="Riley R."/>
            <person name="Tritt A."/>
            <person name="Adam C."/>
            <person name="Daum C."/>
            <person name="Floudas D."/>
            <person name="Sun H."/>
            <person name="Yadav J.S."/>
            <person name="Pangilinan J."/>
            <person name="Larsson K.H."/>
            <person name="Matsuura K."/>
            <person name="Barry K."/>
            <person name="Labutti K."/>
            <person name="Kuo R."/>
            <person name="Ohm R.A."/>
            <person name="Bhattacharya S.S."/>
            <person name="Shirouzu T."/>
            <person name="Yoshinaga Y."/>
            <person name="Martin F.M."/>
            <person name="Grigoriev I.V."/>
            <person name="Hibbett D.S."/>
        </authorList>
    </citation>
    <scope>NUCLEOTIDE SEQUENCE [LARGE SCALE GENOMIC DNA]</scope>
    <source>
        <strain evidence="13 14">HHB12029</strain>
    </source>
</reference>
<evidence type="ECO:0000256" key="2">
    <source>
        <dbReference type="ARBA" id="ARBA00022679"/>
    </source>
</evidence>
<dbReference type="Gene3D" id="1.10.150.20">
    <property type="entry name" value="5' to 3' exonuclease, C-terminal subdomain"/>
    <property type="match status" value="1"/>
</dbReference>
<keyword evidence="14" id="KW-1185">Reference proteome</keyword>
<dbReference type="GO" id="GO:0003887">
    <property type="term" value="F:DNA-directed DNA polymerase activity"/>
    <property type="evidence" value="ECO:0007669"/>
    <property type="project" value="TreeGrafter"/>
</dbReference>
<dbReference type="Gene3D" id="3.40.1170.60">
    <property type="match status" value="1"/>
</dbReference>
<accession>A0A165QIV6</accession>
<dbReference type="InterPro" id="IPR052230">
    <property type="entry name" value="DNA_polymerase_eta"/>
</dbReference>
<evidence type="ECO:0000313" key="14">
    <source>
        <dbReference type="Proteomes" id="UP000077266"/>
    </source>
</evidence>
<dbReference type="PANTHER" id="PTHR45873">
    <property type="entry name" value="DNA POLYMERASE ETA"/>
    <property type="match status" value="1"/>
</dbReference>
<sequence>MLSPSRKGKEKAVDNDVDGFLDINPILTYRHLHAKNPGVRSPFRVVALCDSDAFYAACERVRLKLDPELPLVVQQWDALIAVSYPARKFGISRMDKIRDAKQKCPDLVVVHVATFREGDPEPGYWPNPNTLTHKVSLDHYRRESAKIIAVFKEIIPEAEIEKASIDEAFVDFSIPVRNTLLERYPILAEVPEDLDTPLPPAPAIDWGDLSAVVPVNPEADEAGPSTTPEPAPTWHDVALSIGAELMAKVRKEVLERLGYTMSAGISRNKFLAKLSASYKKPNSQSVLRNAAIPGYLRPMQFRKIRFLGGKLGKALAEEYDASTVGDLHTISLDEMQRKFGEESVWVWEVLRGIDRSEVKEKSVLNKSMLASKNLPRPVTKPSEGIHWLRVLASELALRLHEARETTPGLWPKTIVLHTRRGWQAGRSRQQAFPFSRNLTADVVSSAGEKLWRESVGTDATAPKDMKVTHIMLGFSGIAALGAGQAGIEGFFTNSNSNSTNGEPSDNQGEKCTRCGAQIKPLQELPSDVDDETREAAMVGARLEHEDWHFAKDLARQPPTSSPSPPHSSPKKRKSSSSSDAGNGKVKKRKKEPVGIAKYFAKK</sequence>
<comment type="subcellular location">
    <subcellularLocation>
        <location evidence="1">Nucleus</location>
    </subcellularLocation>
</comment>
<dbReference type="GO" id="GO:0008270">
    <property type="term" value="F:zinc ion binding"/>
    <property type="evidence" value="ECO:0007669"/>
    <property type="project" value="UniProtKB-KW"/>
</dbReference>
<feature type="domain" description="UBZ3-type" evidence="12">
    <location>
        <begin position="504"/>
        <end position="556"/>
    </location>
</feature>
<keyword evidence="5" id="KW-0863">Zinc-finger</keyword>
<dbReference type="PROSITE" id="PS50173">
    <property type="entry name" value="UMUC"/>
    <property type="match status" value="1"/>
</dbReference>
<keyword evidence="3" id="KW-0479">Metal-binding</keyword>
<dbReference type="OrthoDB" id="5723at2759"/>
<dbReference type="GO" id="GO:0009314">
    <property type="term" value="P:response to radiation"/>
    <property type="evidence" value="ECO:0007669"/>
    <property type="project" value="TreeGrafter"/>
</dbReference>
<evidence type="ECO:0000313" key="13">
    <source>
        <dbReference type="EMBL" id="KZW03683.1"/>
    </source>
</evidence>
<evidence type="ECO:0000256" key="9">
    <source>
        <dbReference type="ARBA" id="ARBA00044975"/>
    </source>
</evidence>
<dbReference type="AlphaFoldDB" id="A0A165QIV6"/>
<dbReference type="PROSITE" id="PS51907">
    <property type="entry name" value="ZF_UBZ3"/>
    <property type="match status" value="1"/>
</dbReference>
<organism evidence="13 14">
    <name type="scientific">Exidia glandulosa HHB12029</name>
    <dbReference type="NCBI Taxonomy" id="1314781"/>
    <lineage>
        <taxon>Eukaryota</taxon>
        <taxon>Fungi</taxon>
        <taxon>Dikarya</taxon>
        <taxon>Basidiomycota</taxon>
        <taxon>Agaricomycotina</taxon>
        <taxon>Agaricomycetes</taxon>
        <taxon>Auriculariales</taxon>
        <taxon>Exidiaceae</taxon>
        <taxon>Exidia</taxon>
    </lineage>
</organism>
<dbReference type="InterPro" id="IPR036775">
    <property type="entry name" value="DNA_pol_Y-fam_lit_finger_sf"/>
</dbReference>
<dbReference type="GO" id="GO:0005634">
    <property type="term" value="C:nucleus"/>
    <property type="evidence" value="ECO:0007669"/>
    <property type="project" value="UniProtKB-SubCell"/>
</dbReference>
<dbReference type="FunFam" id="3.40.1170.60:FF:000008">
    <property type="entry name" value="DNA polymerase eta subunit"/>
    <property type="match status" value="1"/>
</dbReference>
<dbReference type="SUPFAM" id="SSF56672">
    <property type="entry name" value="DNA/RNA polymerases"/>
    <property type="match status" value="1"/>
</dbReference>
<evidence type="ECO:0000256" key="8">
    <source>
        <dbReference type="ARBA" id="ARBA00023242"/>
    </source>
</evidence>
<keyword evidence="6" id="KW-0862">Zinc</keyword>
<evidence type="ECO:0000256" key="1">
    <source>
        <dbReference type="ARBA" id="ARBA00004123"/>
    </source>
</evidence>
<feature type="region of interest" description="Disordered" evidence="10">
    <location>
        <begin position="543"/>
        <end position="602"/>
    </location>
</feature>
<name>A0A165QIV6_EXIGL</name>
<dbReference type="GO" id="GO:0003684">
    <property type="term" value="F:damaged DNA binding"/>
    <property type="evidence" value="ECO:0007669"/>
    <property type="project" value="InterPro"/>
</dbReference>
<dbReference type="InterPro" id="IPR041298">
    <property type="entry name" value="UBZ3"/>
</dbReference>
<keyword evidence="2" id="KW-0808">Transferase</keyword>
<dbReference type="SUPFAM" id="SSF100879">
    <property type="entry name" value="Lesion bypass DNA polymerase (Y-family), little finger domain"/>
    <property type="match status" value="1"/>
</dbReference>
<dbReference type="GO" id="GO:0006281">
    <property type="term" value="P:DNA repair"/>
    <property type="evidence" value="ECO:0007669"/>
    <property type="project" value="UniProtKB-KW"/>
</dbReference>
<evidence type="ECO:0000259" key="11">
    <source>
        <dbReference type="PROSITE" id="PS50173"/>
    </source>
</evidence>
<dbReference type="GO" id="GO:0005657">
    <property type="term" value="C:replication fork"/>
    <property type="evidence" value="ECO:0007669"/>
    <property type="project" value="UniProtKB-ARBA"/>
</dbReference>
<dbReference type="InterPro" id="IPR043128">
    <property type="entry name" value="Rev_trsase/Diguanyl_cyclase"/>
</dbReference>
<protein>
    <recommendedName>
        <fullName evidence="9">DNA polymerase eta</fullName>
    </recommendedName>
</protein>
<dbReference type="GO" id="GO:0035861">
    <property type="term" value="C:site of double-strand break"/>
    <property type="evidence" value="ECO:0007669"/>
    <property type="project" value="TreeGrafter"/>
</dbReference>
<evidence type="ECO:0000259" key="12">
    <source>
        <dbReference type="PROSITE" id="PS51907"/>
    </source>
</evidence>
<feature type="domain" description="UmuC" evidence="11">
    <location>
        <begin position="46"/>
        <end position="308"/>
    </location>
</feature>
<feature type="compositionally biased region" description="Basic and acidic residues" evidence="10">
    <location>
        <begin position="543"/>
        <end position="554"/>
    </location>
</feature>
<evidence type="ECO:0000256" key="3">
    <source>
        <dbReference type="ARBA" id="ARBA00022723"/>
    </source>
</evidence>
<dbReference type="STRING" id="1314781.A0A165QIV6"/>
<gene>
    <name evidence="13" type="ORF">EXIGLDRAFT_744030</name>
</gene>
<dbReference type="InterPro" id="IPR043502">
    <property type="entry name" value="DNA/RNA_pol_sf"/>
</dbReference>
<dbReference type="EMBL" id="KV425883">
    <property type="protein sequence ID" value="KZW03683.1"/>
    <property type="molecule type" value="Genomic_DNA"/>
</dbReference>
<evidence type="ECO:0000256" key="5">
    <source>
        <dbReference type="ARBA" id="ARBA00022771"/>
    </source>
</evidence>
<keyword evidence="7" id="KW-0234">DNA repair</keyword>
<dbReference type="PANTHER" id="PTHR45873:SF1">
    <property type="entry name" value="DNA POLYMERASE ETA"/>
    <property type="match status" value="1"/>
</dbReference>
<dbReference type="InterPro" id="IPR017961">
    <property type="entry name" value="DNA_pol_Y-fam_little_finger"/>
</dbReference>
<proteinExistence type="predicted"/>
<dbReference type="PIRSF" id="PIRSF036603">
    <property type="entry name" value="DPol_eta"/>
    <property type="match status" value="1"/>
</dbReference>
<dbReference type="FunCoup" id="A0A165QIV6">
    <property type="interactions" value="271"/>
</dbReference>
<dbReference type="Pfam" id="PF18439">
    <property type="entry name" value="zf_UBZ"/>
    <property type="match status" value="1"/>
</dbReference>
<dbReference type="Proteomes" id="UP000077266">
    <property type="component" value="Unassembled WGS sequence"/>
</dbReference>
<evidence type="ECO:0000256" key="6">
    <source>
        <dbReference type="ARBA" id="ARBA00022833"/>
    </source>
</evidence>
<dbReference type="FunFam" id="1.10.150.20:FF:000014">
    <property type="entry name" value="Polymerase (DNA directed), eta"/>
    <property type="match status" value="1"/>
</dbReference>
<dbReference type="Gene3D" id="3.30.70.270">
    <property type="match status" value="1"/>
</dbReference>
<dbReference type="Pfam" id="PF00817">
    <property type="entry name" value="IMS"/>
    <property type="match status" value="1"/>
</dbReference>
<evidence type="ECO:0000256" key="10">
    <source>
        <dbReference type="SAM" id="MobiDB-lite"/>
    </source>
</evidence>
<dbReference type="Pfam" id="PF11799">
    <property type="entry name" value="IMS_C"/>
    <property type="match status" value="1"/>
</dbReference>
<dbReference type="Gene3D" id="3.30.1490.100">
    <property type="entry name" value="DNA polymerase, Y-family, little finger domain"/>
    <property type="match status" value="1"/>
</dbReference>
<dbReference type="InterPro" id="IPR001126">
    <property type="entry name" value="UmuC"/>
</dbReference>
<dbReference type="GO" id="GO:0007064">
    <property type="term" value="P:mitotic sister chromatid cohesion"/>
    <property type="evidence" value="ECO:0007669"/>
    <property type="project" value="UniProtKB-ARBA"/>
</dbReference>
<dbReference type="GO" id="GO:0070987">
    <property type="term" value="P:error-free translesion synthesis"/>
    <property type="evidence" value="ECO:0007669"/>
    <property type="project" value="UniProtKB-ARBA"/>
</dbReference>
<dbReference type="InParanoid" id="A0A165QIV6"/>
<keyword evidence="8" id="KW-0539">Nucleus</keyword>
<evidence type="ECO:0000256" key="7">
    <source>
        <dbReference type="ARBA" id="ARBA00023204"/>
    </source>
</evidence>
<evidence type="ECO:0000256" key="4">
    <source>
        <dbReference type="ARBA" id="ARBA00022763"/>
    </source>
</evidence>
<dbReference type="Pfam" id="PF21704">
    <property type="entry name" value="POLH-Rev1_HhH"/>
    <property type="match status" value="1"/>
</dbReference>